<dbReference type="InterPro" id="IPR007751">
    <property type="entry name" value="DUF676_lipase-like"/>
</dbReference>
<dbReference type="InterPro" id="IPR029052">
    <property type="entry name" value="Metallo-depent_PP-like"/>
</dbReference>
<reference evidence="6" key="1">
    <citation type="submission" date="2023-06" db="EMBL/GenBank/DDBJ databases">
        <authorList>
            <person name="Noh H."/>
        </authorList>
    </citation>
    <scope>NUCLEOTIDE SEQUENCE</scope>
    <source>
        <strain evidence="6">DUCC20226</strain>
    </source>
</reference>
<evidence type="ECO:0000256" key="3">
    <source>
        <dbReference type="PROSITE-ProRule" id="PRU00023"/>
    </source>
</evidence>
<evidence type="ECO:0000256" key="2">
    <source>
        <dbReference type="ARBA" id="ARBA00022737"/>
    </source>
</evidence>
<dbReference type="GO" id="GO:0033192">
    <property type="term" value="F:calmodulin-dependent protein phosphatase activity"/>
    <property type="evidence" value="ECO:0007669"/>
    <property type="project" value="InterPro"/>
</dbReference>
<feature type="region of interest" description="Disordered" evidence="4">
    <location>
        <begin position="1"/>
        <end position="27"/>
    </location>
</feature>
<dbReference type="SUPFAM" id="SSF52540">
    <property type="entry name" value="P-loop containing nucleoside triphosphate hydrolases"/>
    <property type="match status" value="1"/>
</dbReference>
<feature type="repeat" description="ANK" evidence="3">
    <location>
        <begin position="853"/>
        <end position="885"/>
    </location>
</feature>
<dbReference type="Pfam" id="PF00149">
    <property type="entry name" value="Metallophos"/>
    <property type="match status" value="1"/>
</dbReference>
<dbReference type="Proteomes" id="UP001265746">
    <property type="component" value="Unassembled WGS sequence"/>
</dbReference>
<accession>A0AAD9VYI2</accession>
<dbReference type="Pfam" id="PF05057">
    <property type="entry name" value="DUF676"/>
    <property type="match status" value="1"/>
</dbReference>
<gene>
    <name evidence="6" type="ORF">N8I77_011490</name>
</gene>
<dbReference type="Gene3D" id="3.40.50.1820">
    <property type="entry name" value="alpha/beta hydrolase"/>
    <property type="match status" value="1"/>
</dbReference>
<proteinExistence type="inferred from homology"/>
<dbReference type="EMBL" id="JAUJFL010000007">
    <property type="protein sequence ID" value="KAK2599763.1"/>
    <property type="molecule type" value="Genomic_DNA"/>
</dbReference>
<dbReference type="Pfam" id="PF12796">
    <property type="entry name" value="Ank_2"/>
    <property type="match status" value="1"/>
</dbReference>
<dbReference type="InterPro" id="IPR004843">
    <property type="entry name" value="Calcineurin-like_PHP"/>
</dbReference>
<dbReference type="InterPro" id="IPR043360">
    <property type="entry name" value="PP2B"/>
</dbReference>
<dbReference type="InterPro" id="IPR002110">
    <property type="entry name" value="Ankyrin_rpt"/>
</dbReference>
<dbReference type="Gene3D" id="3.60.21.10">
    <property type="match status" value="1"/>
</dbReference>
<comment type="similarity">
    <text evidence="1">Belongs to the putative lipase ROG1 family.</text>
</comment>
<feature type="repeat" description="ANK" evidence="3">
    <location>
        <begin position="886"/>
        <end position="918"/>
    </location>
</feature>
<feature type="domain" description="Serine/threonine specific protein phosphatases" evidence="5">
    <location>
        <begin position="979"/>
        <end position="1275"/>
    </location>
</feature>
<dbReference type="PROSITE" id="PS50297">
    <property type="entry name" value="ANK_REP_REGION"/>
    <property type="match status" value="2"/>
</dbReference>
<dbReference type="Pfam" id="PF22939">
    <property type="entry name" value="WHD_GPIID"/>
    <property type="match status" value="1"/>
</dbReference>
<keyword evidence="7" id="KW-1185">Reference proteome</keyword>
<evidence type="ECO:0000256" key="4">
    <source>
        <dbReference type="SAM" id="MobiDB-lite"/>
    </source>
</evidence>
<dbReference type="PANTHER" id="PTHR45673">
    <property type="entry name" value="SERINE/THREONINE-PROTEIN PHOSPHATASE 2B CATALYTIC SUBUNIT 1-RELATED"/>
    <property type="match status" value="1"/>
</dbReference>
<name>A0AAD9VYI2_PHOAM</name>
<keyword evidence="3" id="KW-0040">ANK repeat</keyword>
<evidence type="ECO:0000313" key="7">
    <source>
        <dbReference type="Proteomes" id="UP001265746"/>
    </source>
</evidence>
<dbReference type="InterPro" id="IPR056884">
    <property type="entry name" value="NPHP3-like_N"/>
</dbReference>
<dbReference type="InterPro" id="IPR029058">
    <property type="entry name" value="AB_hydrolase_fold"/>
</dbReference>
<dbReference type="SUPFAM" id="SSF56300">
    <property type="entry name" value="Metallo-dependent phosphatases"/>
    <property type="match status" value="1"/>
</dbReference>
<dbReference type="SUPFAM" id="SSF48403">
    <property type="entry name" value="Ankyrin repeat"/>
    <property type="match status" value="1"/>
</dbReference>
<dbReference type="InterPro" id="IPR036770">
    <property type="entry name" value="Ankyrin_rpt-contain_sf"/>
</dbReference>
<evidence type="ECO:0000313" key="6">
    <source>
        <dbReference type="EMBL" id="KAK2599763.1"/>
    </source>
</evidence>
<dbReference type="Gene3D" id="1.25.40.20">
    <property type="entry name" value="Ankyrin repeat-containing domain"/>
    <property type="match status" value="1"/>
</dbReference>
<evidence type="ECO:0000259" key="5">
    <source>
        <dbReference type="SMART" id="SM00156"/>
    </source>
</evidence>
<keyword evidence="2" id="KW-0677">Repeat</keyword>
<dbReference type="PRINTS" id="PR00114">
    <property type="entry name" value="STPHPHTASE"/>
</dbReference>
<dbReference type="PROSITE" id="PS50088">
    <property type="entry name" value="ANK_REPEAT"/>
    <property type="match status" value="2"/>
</dbReference>
<dbReference type="InterPro" id="IPR006186">
    <property type="entry name" value="Ser/Thr-sp_prot-phosphatase"/>
</dbReference>
<dbReference type="Pfam" id="PF24883">
    <property type="entry name" value="NPHP3_N"/>
    <property type="match status" value="1"/>
</dbReference>
<sequence>MSFLRKFKKGEGGKAASSSASTNVEVQDTSAASEERLGLFTLHSLPPDVSDAIDVVAVHGLGGSWNKTWTASNGKLWLRDFLPSQVEEIGFKARTLAFGYDSESFFSKSTSDIDDVAGMLVDYLDALRQSDEEKRRPIVFVAHSLGGVVTKRKAINICHERQSLYGHLLPKVRAIQFFAVPHRGADIAYWGLFVQRLMHYGQLTFRGNDEFLKGLQRNSKIFASISQQFIERAQALRIVTFVESERLGNQLIVERNSAELMLPNEKVVTIPGTDHRTICKFDAATSQKYVLVWSNFRNIAREPLQKDSIVTANLGTTESISVPLITSQSEDLSKELLQLLFLSDPKDDVAAISREKGARHPGTCEWILQREEFKSWIESEDSSFWAITGSPGIGKTTLARFILEKLPDQTEPPTDHLLVYYFFDNKIEDRRTALTLVRSLVWQVMSQCKDTWRVMGSDWEAKGEKILNFDTLWRHLQSMIQSAGFSTIYILIDALDECDKLSRDVVLSALTHMAESVQTQGSTKIKALTTARPEMDIEGGLPSSWSRLRVDSGLVNVDLKAFIQSSVETMVTAKQIPEKTADLIQEALAKHADGTFLWASFVLRELARTPVYKIRKALEELPQGLYDVYCRILRRIAGENRNDAKVILTWITTASRPLKTTELALAFGTQTQHWVHPNWASDEEIAECSSVHLSCESLVYTDNKTGEVRLVHQTVKDFLVGPRLDTESDISDFRVVLEDANMSLFSTCWKYLAWPEFRAIFRRSPPWGPFWVEAFLNVTKSPQNSLLRYATMYLFAHLEAATEVVSDKFEWCDVGLLPKLSDRWLLNEVEDGHLDIVHKLLENGADIRFRDKEGDGVLHIAARTGDLAMARALLQSGANIDMKNHTGLTPVYLAAVLNNSNVFFLLLAHGAKAELHTIRRVCTGELYRFHSFIEDALTKTGVPNYRYHFPADSEVFIQGDTTKPNVGFLKTHFFEEGRLTCSQALTILARARKILQGEANCLKLEYPIVVAGMVHGQYFNLLKLFETGGDPTETQYIFLGNYVNRGDFGCEVMLLLLALKIRHPTAFWLLRNRHECRNNTEYFSFKGECVYKYSSEVFESFLETFCALPLAAVVNKSVFCVAGGIGPDMITLQDIDMIDRFRETPLEGPMCDLLWAQNGQDFDISFPRDTYYIRNDIRESSYFYSWEAVRRFLDGNNLTRMVTSNDKLDAGYKASREVYAGRNAILNISSVPSFLGVYGINVYGNKGAVLSLSKTSQFIRQFESAPHPFYLPNFMDVFTWSLPVIGDRVRDMYAEILDKINSQGIKWILPKDEEKTSEDACNYNEAALVSESDSRTPAATNPDQTLEFNAANMSTFEKQLRSVFPRHSRLDRKVDLLQLLLSLSMAESSE</sequence>
<dbReference type="SMART" id="SM00156">
    <property type="entry name" value="PP2Ac"/>
    <property type="match status" value="1"/>
</dbReference>
<dbReference type="SUPFAM" id="SSF53474">
    <property type="entry name" value="alpha/beta-Hydrolases"/>
    <property type="match status" value="1"/>
</dbReference>
<evidence type="ECO:0000256" key="1">
    <source>
        <dbReference type="ARBA" id="ARBA00007920"/>
    </source>
</evidence>
<dbReference type="GO" id="GO:0097720">
    <property type="term" value="P:calcineurin-mediated signaling"/>
    <property type="evidence" value="ECO:0007669"/>
    <property type="project" value="InterPro"/>
</dbReference>
<comment type="caution">
    <text evidence="6">The sequence shown here is derived from an EMBL/GenBank/DDBJ whole genome shotgun (WGS) entry which is preliminary data.</text>
</comment>
<dbReference type="InterPro" id="IPR054471">
    <property type="entry name" value="GPIID_WHD"/>
</dbReference>
<dbReference type="Gene3D" id="3.40.50.300">
    <property type="entry name" value="P-loop containing nucleotide triphosphate hydrolases"/>
    <property type="match status" value="1"/>
</dbReference>
<organism evidence="6 7">
    <name type="scientific">Phomopsis amygdali</name>
    <name type="common">Fusicoccum amygdali</name>
    <dbReference type="NCBI Taxonomy" id="1214568"/>
    <lineage>
        <taxon>Eukaryota</taxon>
        <taxon>Fungi</taxon>
        <taxon>Dikarya</taxon>
        <taxon>Ascomycota</taxon>
        <taxon>Pezizomycotina</taxon>
        <taxon>Sordariomycetes</taxon>
        <taxon>Sordariomycetidae</taxon>
        <taxon>Diaporthales</taxon>
        <taxon>Diaporthaceae</taxon>
        <taxon>Diaporthe</taxon>
    </lineage>
</organism>
<dbReference type="InterPro" id="IPR027417">
    <property type="entry name" value="P-loop_NTPase"/>
</dbReference>
<protein>
    <recommendedName>
        <fullName evidence="5">Serine/threonine specific protein phosphatases domain-containing protein</fullName>
    </recommendedName>
</protein>
<dbReference type="SMART" id="SM00248">
    <property type="entry name" value="ANK"/>
    <property type="match status" value="3"/>
</dbReference>